<dbReference type="Gene3D" id="3.40.30.10">
    <property type="entry name" value="Glutaredoxin"/>
    <property type="match status" value="1"/>
</dbReference>
<keyword evidence="3" id="KW-1185">Reference proteome</keyword>
<dbReference type="Pfam" id="PF14497">
    <property type="entry name" value="GST_C_3"/>
    <property type="match status" value="1"/>
</dbReference>
<protein>
    <recommendedName>
        <fullName evidence="1">GST C-terminal domain-containing protein</fullName>
    </recommendedName>
</protein>
<dbReference type="EMBL" id="JAAAJB010001000">
    <property type="protein sequence ID" value="KAG0249444.1"/>
    <property type="molecule type" value="Genomic_DNA"/>
</dbReference>
<comment type="caution">
    <text evidence="2">The sequence shown here is derived from an EMBL/GenBank/DDBJ whole genome shotgun (WGS) entry which is preliminary data.</text>
</comment>
<organism evidence="2 3">
    <name type="scientific">Actinomortierella ambigua</name>
    <dbReference type="NCBI Taxonomy" id="1343610"/>
    <lineage>
        <taxon>Eukaryota</taxon>
        <taxon>Fungi</taxon>
        <taxon>Fungi incertae sedis</taxon>
        <taxon>Mucoromycota</taxon>
        <taxon>Mortierellomycotina</taxon>
        <taxon>Mortierellomycetes</taxon>
        <taxon>Mortierellales</taxon>
        <taxon>Mortierellaceae</taxon>
        <taxon>Actinomortierella</taxon>
    </lineage>
</organism>
<dbReference type="InterPro" id="IPR050213">
    <property type="entry name" value="GST_superfamily"/>
</dbReference>
<dbReference type="InterPro" id="IPR010987">
    <property type="entry name" value="Glutathione-S-Trfase_C-like"/>
</dbReference>
<dbReference type="SUPFAM" id="SSF47616">
    <property type="entry name" value="GST C-terminal domain-like"/>
    <property type="match status" value="1"/>
</dbReference>
<feature type="domain" description="GST C-terminal" evidence="1">
    <location>
        <begin position="51"/>
        <end position="212"/>
    </location>
</feature>
<name>A0A9P6PMH1_9FUNG</name>
<evidence type="ECO:0000313" key="3">
    <source>
        <dbReference type="Proteomes" id="UP000807716"/>
    </source>
</evidence>
<dbReference type="PROSITE" id="PS50405">
    <property type="entry name" value="GST_CTER"/>
    <property type="match status" value="1"/>
</dbReference>
<evidence type="ECO:0000259" key="1">
    <source>
        <dbReference type="PROSITE" id="PS50405"/>
    </source>
</evidence>
<dbReference type="AlphaFoldDB" id="A0A9P6PMH1"/>
<evidence type="ECO:0000313" key="2">
    <source>
        <dbReference type="EMBL" id="KAG0249444.1"/>
    </source>
</evidence>
<dbReference type="InterPro" id="IPR036282">
    <property type="entry name" value="Glutathione-S-Trfase_C_sf"/>
</dbReference>
<reference evidence="2" key="1">
    <citation type="journal article" date="2020" name="Fungal Divers.">
        <title>Resolving the Mortierellaceae phylogeny through synthesis of multi-gene phylogenetics and phylogenomics.</title>
        <authorList>
            <person name="Vandepol N."/>
            <person name="Liber J."/>
            <person name="Desiro A."/>
            <person name="Na H."/>
            <person name="Kennedy M."/>
            <person name="Barry K."/>
            <person name="Grigoriev I.V."/>
            <person name="Miller A.N."/>
            <person name="O'Donnell K."/>
            <person name="Stajich J.E."/>
            <person name="Bonito G."/>
        </authorList>
    </citation>
    <scope>NUCLEOTIDE SEQUENCE</scope>
    <source>
        <strain evidence="2">BC1065</strain>
    </source>
</reference>
<dbReference type="InterPro" id="IPR004046">
    <property type="entry name" value="GST_C"/>
</dbReference>
<gene>
    <name evidence="2" type="ORF">DFQ27_000137</name>
</gene>
<dbReference type="PANTHER" id="PTHR11571:SF150">
    <property type="entry name" value="GLUTATHIONE S-TRANSFERASE"/>
    <property type="match status" value="1"/>
</dbReference>
<accession>A0A9P6PMH1</accession>
<dbReference type="GO" id="GO:0004364">
    <property type="term" value="F:glutathione transferase activity"/>
    <property type="evidence" value="ECO:0007669"/>
    <property type="project" value="TreeGrafter"/>
</dbReference>
<dbReference type="PANTHER" id="PTHR11571">
    <property type="entry name" value="GLUTATHIONE S-TRANSFERASE"/>
    <property type="match status" value="1"/>
</dbReference>
<sequence>MSSAENDAIMKDPSVSYTLAYFDLTSVGAISRDLLGYSGKQWKCEIHPDIILSESMIVDQYLAGIAGLLGDNDWEGQVIRALYSSTIFLREIFYEQVCHQPTHAAKVQSLLTTFLPVTFAKWLNAVEFHLQENARRHPESGYFMGNKISLADVAVANFFDYMSLHPAMFSEPILAAVRERPVLVRVWDLIAQEPRLAAWRASADYKRLVKSTDPASEYMARLL</sequence>
<dbReference type="Proteomes" id="UP000807716">
    <property type="component" value="Unassembled WGS sequence"/>
</dbReference>
<dbReference type="OrthoDB" id="414243at2759"/>
<proteinExistence type="predicted"/>
<dbReference type="GO" id="GO:0006749">
    <property type="term" value="P:glutathione metabolic process"/>
    <property type="evidence" value="ECO:0007669"/>
    <property type="project" value="TreeGrafter"/>
</dbReference>
<dbReference type="Gene3D" id="1.20.1050.10">
    <property type="match status" value="1"/>
</dbReference>